<dbReference type="GO" id="GO:0008285">
    <property type="term" value="P:negative regulation of cell population proliferation"/>
    <property type="evidence" value="ECO:0007669"/>
    <property type="project" value="InterPro"/>
</dbReference>
<evidence type="ECO:0000259" key="2">
    <source>
        <dbReference type="Pfam" id="PF20517"/>
    </source>
</evidence>
<dbReference type="InterPro" id="IPR046795">
    <property type="entry name" value="TMEM127_TM"/>
</dbReference>
<dbReference type="PANTHER" id="PTHR28358:SF1">
    <property type="entry name" value="TRANSMEMBRANE PROTEIN 127"/>
    <property type="match status" value="1"/>
</dbReference>
<dbReference type="Pfam" id="PF20517">
    <property type="entry name" value="TMEM127"/>
    <property type="match status" value="1"/>
</dbReference>
<dbReference type="GO" id="GO:0032007">
    <property type="term" value="P:negative regulation of TOR signaling"/>
    <property type="evidence" value="ECO:0007669"/>
    <property type="project" value="InterPro"/>
</dbReference>
<dbReference type="AlphaFoldDB" id="A0A3S3NWL5"/>
<reference evidence="3 4" key="1">
    <citation type="journal article" date="2018" name="Gigascience">
        <title>Genomes of trombidid mites reveal novel predicted allergens and laterally-transferred genes associated with secondary metabolism.</title>
        <authorList>
            <person name="Dong X."/>
            <person name="Chaisiri K."/>
            <person name="Xia D."/>
            <person name="Armstrong S.D."/>
            <person name="Fang Y."/>
            <person name="Donnelly M.J."/>
            <person name="Kadowaki T."/>
            <person name="McGarry J.W."/>
            <person name="Darby A.C."/>
            <person name="Makepeace B.L."/>
        </authorList>
    </citation>
    <scope>NUCLEOTIDE SEQUENCE [LARGE SCALE GENOMIC DNA]</scope>
    <source>
        <strain evidence="3">UoL-WK</strain>
    </source>
</reference>
<evidence type="ECO:0000313" key="3">
    <source>
        <dbReference type="EMBL" id="RWS03261.1"/>
    </source>
</evidence>
<keyword evidence="4" id="KW-1185">Reference proteome</keyword>
<feature type="transmembrane region" description="Helical" evidence="1">
    <location>
        <begin position="236"/>
        <end position="258"/>
    </location>
</feature>
<name>A0A3S3NWL5_9ACAR</name>
<dbReference type="EMBL" id="NCKU01006670">
    <property type="protein sequence ID" value="RWS03261.1"/>
    <property type="molecule type" value="Genomic_DNA"/>
</dbReference>
<evidence type="ECO:0000313" key="4">
    <source>
        <dbReference type="Proteomes" id="UP000285301"/>
    </source>
</evidence>
<organism evidence="3 4">
    <name type="scientific">Dinothrombium tinctorium</name>
    <dbReference type="NCBI Taxonomy" id="1965070"/>
    <lineage>
        <taxon>Eukaryota</taxon>
        <taxon>Metazoa</taxon>
        <taxon>Ecdysozoa</taxon>
        <taxon>Arthropoda</taxon>
        <taxon>Chelicerata</taxon>
        <taxon>Arachnida</taxon>
        <taxon>Acari</taxon>
        <taxon>Acariformes</taxon>
        <taxon>Trombidiformes</taxon>
        <taxon>Prostigmata</taxon>
        <taxon>Anystina</taxon>
        <taxon>Parasitengona</taxon>
        <taxon>Trombidioidea</taxon>
        <taxon>Trombidiidae</taxon>
        <taxon>Dinothrombium</taxon>
    </lineage>
</organism>
<accession>A0A3S3NWL5</accession>
<keyword evidence="1" id="KW-0812">Transmembrane</keyword>
<evidence type="ECO:0000256" key="1">
    <source>
        <dbReference type="SAM" id="Phobius"/>
    </source>
</evidence>
<sequence>MSRFRLLIERLNLSLRNARDSLSIHSSWDQFTSYWNEVRLNAASSNRRRRRRQRNGSIYTRNGLTVPPHLHSLRRHERSHASDPRFFSHWPSSSPTPVADKDKNIMSAVISILVIATIATAVAQPKWFSIRGEKATSESEIIKSRCGSCNRKYIGLQEFFYVGTFSYIKTSGGSRGQATITNEYANNVSKIKASFQSSPKMVSKVPLLPSHSIIYYGNSGDLKNCVTPEIVSLQRMIIALCFFAIIVNLMQFFLDTLGTTKNWINFIRRNAIGSIFGVVLTIIIIGVSYTVANLLEKEQKRAIEIEPNSSHSLQFIEIRFELSYYLISFAGILGLVGAACNLFRKPSQYYSTSDLFCGRVADSEANTLLDDQITSSHWHPPTLTALVSPPHQIPPPPYSP</sequence>
<keyword evidence="1" id="KW-0472">Membrane</keyword>
<feature type="domain" description="Transmembrane protein 127 transmembrane region" evidence="2">
    <location>
        <begin position="225"/>
        <end position="342"/>
    </location>
</feature>
<proteinExistence type="predicted"/>
<dbReference type="Proteomes" id="UP000285301">
    <property type="component" value="Unassembled WGS sequence"/>
</dbReference>
<comment type="caution">
    <text evidence="3">The sequence shown here is derived from an EMBL/GenBank/DDBJ whole genome shotgun (WGS) entry which is preliminary data.</text>
</comment>
<feature type="transmembrane region" description="Helical" evidence="1">
    <location>
        <begin position="270"/>
        <end position="292"/>
    </location>
</feature>
<keyword evidence="1" id="KW-1133">Transmembrane helix</keyword>
<dbReference type="GO" id="GO:0016020">
    <property type="term" value="C:membrane"/>
    <property type="evidence" value="ECO:0007669"/>
    <property type="project" value="TreeGrafter"/>
</dbReference>
<protein>
    <recommendedName>
        <fullName evidence="2">Transmembrane protein 127 transmembrane region domain-containing protein</fullName>
    </recommendedName>
</protein>
<gene>
    <name evidence="3" type="ORF">B4U79_11940</name>
</gene>
<dbReference type="STRING" id="1965070.A0A3S3NWL5"/>
<dbReference type="InterPro" id="IPR033331">
    <property type="entry name" value="TMEM127"/>
</dbReference>
<dbReference type="OrthoDB" id="10030622at2759"/>
<dbReference type="PANTHER" id="PTHR28358">
    <property type="entry name" value="TRANSMEMBRANE PROTEIN 127"/>
    <property type="match status" value="1"/>
</dbReference>
<feature type="transmembrane region" description="Helical" evidence="1">
    <location>
        <begin position="322"/>
        <end position="343"/>
    </location>
</feature>